<evidence type="ECO:0000313" key="2">
    <source>
        <dbReference type="Proteomes" id="UP000007093"/>
    </source>
</evidence>
<dbReference type="HOGENOM" id="CLU_033975_2_1_9"/>
<organism evidence="1 2">
    <name type="scientific">Acidaminococcus intestini (strain RyC-MR95)</name>
    <dbReference type="NCBI Taxonomy" id="568816"/>
    <lineage>
        <taxon>Bacteria</taxon>
        <taxon>Bacillati</taxon>
        <taxon>Bacillota</taxon>
        <taxon>Negativicutes</taxon>
        <taxon>Acidaminococcales</taxon>
        <taxon>Acidaminococcaceae</taxon>
        <taxon>Acidaminococcus</taxon>
    </lineage>
</organism>
<evidence type="ECO:0000313" key="1">
    <source>
        <dbReference type="EMBL" id="AEQ21863.1"/>
    </source>
</evidence>
<dbReference type="InterPro" id="IPR044855">
    <property type="entry name" value="CoA-Trfase_III_dom3_sf"/>
</dbReference>
<dbReference type="InterPro" id="IPR003673">
    <property type="entry name" value="CoA-Trfase_fam_III"/>
</dbReference>
<keyword evidence="2" id="KW-1185">Reference proteome</keyword>
<dbReference type="AlphaFoldDB" id="G4Q469"/>
<dbReference type="InParanoid" id="G4Q469"/>
<dbReference type="PANTHER" id="PTHR48228:SF2">
    <property type="entry name" value="E-CINNAMOYL-COA:R-PHENYLLACTATE COA TRANSFERASE LARGE SUBUNIT"/>
    <property type="match status" value="1"/>
</dbReference>
<dbReference type="GeneID" id="92878090"/>
<dbReference type="eggNOG" id="COG1804">
    <property type="taxonomic scope" value="Bacteria"/>
</dbReference>
<proteinExistence type="predicted"/>
<dbReference type="Gene3D" id="3.30.1540.10">
    <property type="entry name" value="formyl-coa transferase, domain 3"/>
    <property type="match status" value="1"/>
</dbReference>
<dbReference type="Proteomes" id="UP000007093">
    <property type="component" value="Chromosome"/>
</dbReference>
<name>G4Q469_ACIIR</name>
<dbReference type="PATRIC" id="fig|568816.4.peg.606"/>
<sequence>MEPKTLPLSGIKVVELATVVAAPTCARMLCAYGAEVIKVEALQGDVMRSGGVHEFVPYEDDLNPLFTIHNSNKKFLSLDLKKEKGKTILLDLLSHADVFITNIREQSLRRNGLDYETLKDMFPALIYAHFSGYGPKGPAAQNPGFDITAFWLRAGAVADWQTKDSFPFVPTYAFGDMATSSVFLSGILMALYAKEKTGKGTKVMTSLFANGIWCNAIGVVQTQFERKHLNPDPLRPCDPFSQTYRCKDGRWIGIYCNEYIKDKEKFAKLLGLEDIIDDPRYKDVETLQRTGSIVEITERCNRIFLTRTSKQWREYLSEHSISCEIMMESQEVSQDRQAIENRYMVPVEFPDKGHTTVMMPTPPLAFSRYACRTYKPTRGIGDNTEEILKEMGYSKEEIKALTEANVVR</sequence>
<dbReference type="Gene3D" id="3.40.50.10540">
    <property type="entry name" value="Crotonobetainyl-coa:carnitine coa-transferase, domain 1"/>
    <property type="match status" value="1"/>
</dbReference>
<dbReference type="KEGG" id="ain:Acin_0624"/>
<dbReference type="InterPro" id="IPR050509">
    <property type="entry name" value="CoA-transferase_III"/>
</dbReference>
<dbReference type="SUPFAM" id="SSF89796">
    <property type="entry name" value="CoA-transferase family III (CaiB/BaiF)"/>
    <property type="match status" value="1"/>
</dbReference>
<gene>
    <name evidence="1" type="ordered locus">Acin_0624</name>
</gene>
<protein>
    <recommendedName>
        <fullName evidence="3">CoA transferase</fullName>
    </recommendedName>
</protein>
<dbReference type="Pfam" id="PF02515">
    <property type="entry name" value="CoA_transf_3"/>
    <property type="match status" value="1"/>
</dbReference>
<dbReference type="STRING" id="568816.Acin_0624"/>
<dbReference type="InterPro" id="IPR023606">
    <property type="entry name" value="CoA-Trfase_III_dom_1_sf"/>
</dbReference>
<dbReference type="PANTHER" id="PTHR48228">
    <property type="entry name" value="SUCCINYL-COA--D-CITRAMALATE COA-TRANSFERASE"/>
    <property type="match status" value="1"/>
</dbReference>
<dbReference type="RefSeq" id="WP_009015603.1">
    <property type="nucleotide sequence ID" value="NC_016077.1"/>
</dbReference>
<dbReference type="GO" id="GO:0003824">
    <property type="term" value="F:catalytic activity"/>
    <property type="evidence" value="ECO:0007669"/>
    <property type="project" value="InterPro"/>
</dbReference>
<reference evidence="1 2" key="1">
    <citation type="journal article" date="2011" name="J. Bacteriol.">
        <title>Complete genome sequence of Acidaminococcus intestini RYC-MR95, a Gram-negative bacterium from the phylum Firmicutes.</title>
        <authorList>
            <person name="D'Auria G."/>
            <person name="Galan J.C."/>
            <person name="Rodriguez-Alcayna M."/>
            <person name="Moya A."/>
            <person name="Baquero F."/>
            <person name="Latorre A."/>
        </authorList>
    </citation>
    <scope>NUCLEOTIDE SEQUENCE [LARGE SCALE GENOMIC DNA]</scope>
    <source>
        <strain evidence="1 2">RyC-MR95</strain>
    </source>
</reference>
<dbReference type="EMBL" id="CP003058">
    <property type="protein sequence ID" value="AEQ21863.1"/>
    <property type="molecule type" value="Genomic_DNA"/>
</dbReference>
<evidence type="ECO:0008006" key="3">
    <source>
        <dbReference type="Google" id="ProtNLM"/>
    </source>
</evidence>
<accession>G4Q469</accession>